<feature type="transmembrane region" description="Helical" evidence="12">
    <location>
        <begin position="496"/>
        <end position="516"/>
    </location>
</feature>
<dbReference type="GO" id="GO:0140359">
    <property type="term" value="F:ABC-type transporter activity"/>
    <property type="evidence" value="ECO:0007669"/>
    <property type="project" value="InterPro"/>
</dbReference>
<evidence type="ECO:0000259" key="13">
    <source>
        <dbReference type="PROSITE" id="PS50893"/>
    </source>
</evidence>
<evidence type="ECO:0000256" key="7">
    <source>
        <dbReference type="ARBA" id="ARBA00022840"/>
    </source>
</evidence>
<feature type="transmembrane region" description="Helical" evidence="12">
    <location>
        <begin position="1011"/>
        <end position="1032"/>
    </location>
</feature>
<dbReference type="Proteomes" id="UP000652219">
    <property type="component" value="Unassembled WGS sequence"/>
</dbReference>
<keyword evidence="10" id="KW-0325">Glycoprotein</keyword>
<keyword evidence="6" id="KW-0547">Nucleotide-binding</keyword>
<dbReference type="InterPro" id="IPR056227">
    <property type="entry name" value="TMD0_ABC"/>
</dbReference>
<evidence type="ECO:0000259" key="14">
    <source>
        <dbReference type="PROSITE" id="PS50929"/>
    </source>
</evidence>
<feature type="compositionally biased region" description="Basic and acidic residues" evidence="11">
    <location>
        <begin position="866"/>
        <end position="875"/>
    </location>
</feature>
<proteinExistence type="inferred from homology"/>
<keyword evidence="5 12" id="KW-0812">Transmembrane</keyword>
<feature type="domain" description="ABC transmembrane type-1" evidence="14">
    <location>
        <begin position="900"/>
        <end position="1180"/>
    </location>
</feature>
<evidence type="ECO:0000256" key="4">
    <source>
        <dbReference type="ARBA" id="ARBA00022475"/>
    </source>
</evidence>
<feature type="transmembrane region" description="Helical" evidence="12">
    <location>
        <begin position="1038"/>
        <end position="1058"/>
    </location>
</feature>
<dbReference type="PANTHER" id="PTHR24223:SF399">
    <property type="entry name" value="ABC TRANSPORTER ATNG"/>
    <property type="match status" value="1"/>
</dbReference>
<feature type="transmembrane region" description="Helical" evidence="12">
    <location>
        <begin position="257"/>
        <end position="280"/>
    </location>
</feature>
<dbReference type="CDD" id="cd03250">
    <property type="entry name" value="ABCC_MRP_domain1"/>
    <property type="match status" value="1"/>
</dbReference>
<dbReference type="Pfam" id="PF00005">
    <property type="entry name" value="ABC_tran"/>
    <property type="match status" value="2"/>
</dbReference>
<dbReference type="SUPFAM" id="SSF90123">
    <property type="entry name" value="ABC transporter transmembrane region"/>
    <property type="match status" value="2"/>
</dbReference>
<dbReference type="EMBL" id="WIGN01000153">
    <property type="protein sequence ID" value="KAF6806678.1"/>
    <property type="molecule type" value="Genomic_DNA"/>
</dbReference>
<dbReference type="InterPro" id="IPR011527">
    <property type="entry name" value="ABC1_TM_dom"/>
</dbReference>
<dbReference type="CDD" id="cd18580">
    <property type="entry name" value="ABC_6TM_ABCC_D2"/>
    <property type="match status" value="1"/>
</dbReference>
<accession>A0A8H6J5V3</accession>
<feature type="transmembrane region" description="Helical" evidence="12">
    <location>
        <begin position="29"/>
        <end position="48"/>
    </location>
</feature>
<comment type="subcellular location">
    <subcellularLocation>
        <location evidence="1">Cell membrane</location>
        <topology evidence="1">Multi-pass membrane protein</topology>
    </subcellularLocation>
</comment>
<keyword evidence="16" id="KW-1185">Reference proteome</keyword>
<feature type="domain" description="ABC transporter" evidence="13">
    <location>
        <begin position="597"/>
        <end position="841"/>
    </location>
</feature>
<evidence type="ECO:0000256" key="6">
    <source>
        <dbReference type="ARBA" id="ARBA00022741"/>
    </source>
</evidence>
<evidence type="ECO:0000313" key="16">
    <source>
        <dbReference type="Proteomes" id="UP000652219"/>
    </source>
</evidence>
<feature type="transmembrane region" description="Helical" evidence="12">
    <location>
        <begin position="131"/>
        <end position="152"/>
    </location>
</feature>
<feature type="transmembrane region" description="Helical" evidence="12">
    <location>
        <begin position="309"/>
        <end position="331"/>
    </location>
</feature>
<keyword evidence="9 12" id="KW-0472">Membrane</keyword>
<sequence>MDNFTAIADCEASFGPAATSCGGRFDFTLLFQHSLLAIGPSAALLLALPVRLRQLLHQRRKVLRHPLNAAKIAACILFAALQVALLVLWARSPLANRASVPAAALGVLDALALALLSHAEHVRSVRPSTLMCLYLLPSIAFDAVQCRTLWLLPASSRGSLPAVSAAALAVKLVVFLLEAQGKRRYLIAALRGLSPEATSGIIGRGFFWWLNDLMARGFRATLSPSSLYQIDNGLRSEGLLQGLLRRWDRRGGEEKHALLLSLFSSTKASFVSAAVPRFLLIGFKFAQPFLINRIITYVDGDRGSDPKSVAYGLIAATGLVYLGSALLMGFYQHRLYRFIAMVRGSLVSLILSKNLDLDLAAVADSSAPLTLVSTDVRTICKSFESIHEVWANPIEIGIAIWLLQRQLGLGSIGPAITIIVCTFGMGRLAQLMPPAMKVWNEHIQTRITVTTEVLGAIKETKMLGMAPFLQKVIQDLRVEELVQAKQYRAMITYMNLLGNAPSMLGPVITFGIAILAQNIHAGATLSIATVFTSLAIIGLMAEPLAHLLSAVPSLSASMGSFERIQAFARKAKSSTEPLQAGPQIAFDNRSDRSDGAVELQDLSPNKAFLQREVAVVENGAFSAKVGDEPILRDINLRIMPSTLTMIIGRVGSGKTVLLKGLLGELPATGLVRTLQGGVAYCAQTTWLSTATVKENIVAQAPLDQDWYDKVVHACALVPDFAQLADGDETIVGSKGQSLSGGQKQRVALARAVYSRKPVLVVDDALSGLDSLTQSHIWDCVFARTGIVRQYGATIILTTHSLNSLKFGDHIVILGDDGRIVSQGTFDAVRRNAYLESLSLEDHQRVETRSDTEGGEKTSKTPGKRQKPSDVKEKEEDLLRRAGDTSLYWYYLKSIGWFYGILGAIFLVGEVLFRVFPQIWLKAWTEDDARTGGADTAMYFGVYAGMSVLSLIVMGIDIWIVFVIIVPRSSGNLHFTLLKTVMKAPLSFFLTKDTGDLINRFSQDLSHIDRDLPVALFMTCLAVLNCTAGAALIMVGAKYLAAAIPVCLIALYCLQAFYLRTSRQMRLLDLQAQAPLLNKLIETIDGLPTIRAFGWRGAYRDASLHLLDESQRPYYLLFCIQRWLTLVLDIFVGAIAVLLVSLAMMIPDATSTGAIAIALYNVLNFNTSLAELITNWTELETSLGAISRLRTFESRTPAEQGPTEGEEEDVPAQWPSRGRIEIKNITASYSPDTRPVLRDVSLDIGPGDKVAICGRTGSGKSSLTLTIFKLLGLDAGSIVIDGIDISRVPNNVLRRRLIAIPQEPLLFPGTLRTNLFPQGDGVQPQHIPSDEVLVAALSKVSLWSAISLSGGLDTDVTNLALSKGQKQLLCLARAIVRKDSSRVLVLDEATSAVDQETEDTMARIIEEEFAEHTVVSVVHRPQALRGLHKVVTLQDGKVIRVGPPEL</sequence>
<dbReference type="PROSITE" id="PS50929">
    <property type="entry name" value="ABC_TM1F"/>
    <property type="match status" value="2"/>
</dbReference>
<comment type="similarity">
    <text evidence="2">Belongs to the ABC transporter superfamily. ABCC family. Conjugate transporter (TC 3.A.1.208) subfamily.</text>
</comment>
<evidence type="ECO:0000256" key="11">
    <source>
        <dbReference type="SAM" id="MobiDB-lite"/>
    </source>
</evidence>
<feature type="transmembrane region" description="Helical" evidence="12">
    <location>
        <begin position="158"/>
        <end position="177"/>
    </location>
</feature>
<dbReference type="InterPro" id="IPR044726">
    <property type="entry name" value="ABCC_6TM_D2"/>
</dbReference>
<feature type="domain" description="ABC transmembrane type-1" evidence="14">
    <location>
        <begin position="278"/>
        <end position="556"/>
    </location>
</feature>
<evidence type="ECO:0000256" key="10">
    <source>
        <dbReference type="ARBA" id="ARBA00023180"/>
    </source>
</evidence>
<feature type="region of interest" description="Disordered" evidence="11">
    <location>
        <begin position="1193"/>
        <end position="1212"/>
    </location>
</feature>
<feature type="transmembrane region" description="Helical" evidence="12">
    <location>
        <begin position="522"/>
        <end position="541"/>
    </location>
</feature>
<dbReference type="InterPro" id="IPR003439">
    <property type="entry name" value="ABC_transporter-like_ATP-bd"/>
</dbReference>
<dbReference type="FunFam" id="1.20.1560.10:FF:000066">
    <property type="entry name" value="ABC multidrug transporter (Eurofung)"/>
    <property type="match status" value="1"/>
</dbReference>
<dbReference type="InterPro" id="IPR027417">
    <property type="entry name" value="P-loop_NTPase"/>
</dbReference>
<dbReference type="SUPFAM" id="SSF52540">
    <property type="entry name" value="P-loop containing nucleoside triphosphate hydrolases"/>
    <property type="match status" value="2"/>
</dbReference>
<dbReference type="InterPro" id="IPR036640">
    <property type="entry name" value="ABC1_TM_sf"/>
</dbReference>
<evidence type="ECO:0000256" key="9">
    <source>
        <dbReference type="ARBA" id="ARBA00023136"/>
    </source>
</evidence>
<evidence type="ECO:0000256" key="1">
    <source>
        <dbReference type="ARBA" id="ARBA00004651"/>
    </source>
</evidence>
<feature type="transmembrane region" description="Helical" evidence="12">
    <location>
        <begin position="1122"/>
        <end position="1145"/>
    </location>
</feature>
<keyword evidence="8 12" id="KW-1133">Transmembrane helix</keyword>
<name>A0A8H6J5V3_9PEZI</name>
<keyword evidence="4" id="KW-1003">Cell membrane</keyword>
<dbReference type="PROSITE" id="PS50893">
    <property type="entry name" value="ABC_TRANSPORTER_2"/>
    <property type="match status" value="2"/>
</dbReference>
<comment type="caution">
    <text evidence="15">The sequence shown here is derived from an EMBL/GenBank/DDBJ whole genome shotgun (WGS) entry which is preliminary data.</text>
</comment>
<dbReference type="CDD" id="cd03244">
    <property type="entry name" value="ABCC_MRP_domain2"/>
    <property type="match status" value="1"/>
</dbReference>
<feature type="transmembrane region" description="Helical" evidence="12">
    <location>
        <begin position="939"/>
        <end position="965"/>
    </location>
</feature>
<feature type="transmembrane region" description="Helical" evidence="12">
    <location>
        <begin position="102"/>
        <end position="119"/>
    </location>
</feature>
<dbReference type="InterPro" id="IPR003593">
    <property type="entry name" value="AAA+_ATPase"/>
</dbReference>
<feature type="region of interest" description="Disordered" evidence="11">
    <location>
        <begin position="843"/>
        <end position="875"/>
    </location>
</feature>
<dbReference type="GO" id="GO:0016887">
    <property type="term" value="F:ATP hydrolysis activity"/>
    <property type="evidence" value="ECO:0007669"/>
    <property type="project" value="InterPro"/>
</dbReference>
<feature type="transmembrane region" description="Helical" evidence="12">
    <location>
        <begin position="69"/>
        <end position="90"/>
    </location>
</feature>
<gene>
    <name evidence="15" type="ORF">CSOJ01_08662</name>
</gene>
<dbReference type="InterPro" id="IPR050173">
    <property type="entry name" value="ABC_transporter_C-like"/>
</dbReference>
<dbReference type="Pfam" id="PF24357">
    <property type="entry name" value="TMD0_ABC"/>
    <property type="match status" value="1"/>
</dbReference>
<organism evidence="15 16">
    <name type="scientific">Colletotrichum sojae</name>
    <dbReference type="NCBI Taxonomy" id="2175907"/>
    <lineage>
        <taxon>Eukaryota</taxon>
        <taxon>Fungi</taxon>
        <taxon>Dikarya</taxon>
        <taxon>Ascomycota</taxon>
        <taxon>Pezizomycotina</taxon>
        <taxon>Sordariomycetes</taxon>
        <taxon>Hypocreomycetidae</taxon>
        <taxon>Glomerellales</taxon>
        <taxon>Glomerellaceae</taxon>
        <taxon>Colletotrichum</taxon>
        <taxon>Colletotrichum orchidearum species complex</taxon>
    </lineage>
</organism>
<reference evidence="15 16" key="1">
    <citation type="journal article" date="2020" name="Phytopathology">
        <title>Genome Sequence Resources of Colletotrichum truncatum, C. plurivorum, C. musicola, and C. sojae: Four Species Pathogenic to Soybean (Glycine max).</title>
        <authorList>
            <person name="Rogerio F."/>
            <person name="Boufleur T.R."/>
            <person name="Ciampi-Guillardi M."/>
            <person name="Sukno S.A."/>
            <person name="Thon M.R."/>
            <person name="Massola Junior N.S."/>
            <person name="Baroncelli R."/>
        </authorList>
    </citation>
    <scope>NUCLEOTIDE SEQUENCE [LARGE SCALE GENOMIC DNA]</scope>
    <source>
        <strain evidence="15 16">LFN0009</strain>
    </source>
</reference>
<dbReference type="InterPro" id="IPR044746">
    <property type="entry name" value="ABCC_6TM_D1"/>
</dbReference>
<keyword evidence="7" id="KW-0067">ATP-binding</keyword>
<dbReference type="Gene3D" id="1.20.1560.10">
    <property type="entry name" value="ABC transporter type 1, transmembrane domain"/>
    <property type="match status" value="2"/>
</dbReference>
<evidence type="ECO:0000256" key="8">
    <source>
        <dbReference type="ARBA" id="ARBA00022989"/>
    </source>
</evidence>
<dbReference type="FunFam" id="1.20.1560.10:FF:000055">
    <property type="entry name" value="ABC multidrug transporter (Eurofung)"/>
    <property type="match status" value="1"/>
</dbReference>
<dbReference type="FunFam" id="3.40.50.300:FF:002145">
    <property type="entry name" value="ABC transporter (MsbA subfamily)"/>
    <property type="match status" value="1"/>
</dbReference>
<feature type="domain" description="ABC transporter" evidence="13">
    <location>
        <begin position="1219"/>
        <end position="1445"/>
    </location>
</feature>
<evidence type="ECO:0000256" key="5">
    <source>
        <dbReference type="ARBA" id="ARBA00022692"/>
    </source>
</evidence>
<feature type="compositionally biased region" description="Basic and acidic residues" evidence="11">
    <location>
        <begin position="843"/>
        <end position="858"/>
    </location>
</feature>
<dbReference type="InterPro" id="IPR017871">
    <property type="entry name" value="ABC_transporter-like_CS"/>
</dbReference>
<dbReference type="GO" id="GO:0005886">
    <property type="term" value="C:plasma membrane"/>
    <property type="evidence" value="ECO:0007669"/>
    <property type="project" value="UniProtKB-SubCell"/>
</dbReference>
<dbReference type="GO" id="GO:0005524">
    <property type="term" value="F:ATP binding"/>
    <property type="evidence" value="ECO:0007669"/>
    <property type="project" value="UniProtKB-KW"/>
</dbReference>
<feature type="transmembrane region" description="Helical" evidence="12">
    <location>
        <begin position="896"/>
        <end position="919"/>
    </location>
</feature>
<evidence type="ECO:0000256" key="3">
    <source>
        <dbReference type="ARBA" id="ARBA00022448"/>
    </source>
</evidence>
<dbReference type="CDD" id="cd18579">
    <property type="entry name" value="ABC_6TM_ABCC_D1"/>
    <property type="match status" value="1"/>
</dbReference>
<evidence type="ECO:0000256" key="2">
    <source>
        <dbReference type="ARBA" id="ARBA00009726"/>
    </source>
</evidence>
<dbReference type="Pfam" id="PF00664">
    <property type="entry name" value="ABC_membrane"/>
    <property type="match status" value="2"/>
</dbReference>
<protein>
    <submittedName>
        <fullName evidence="15">ABC multidrug transporter</fullName>
    </submittedName>
</protein>
<dbReference type="Gene3D" id="3.40.50.300">
    <property type="entry name" value="P-loop containing nucleotide triphosphate hydrolases"/>
    <property type="match status" value="2"/>
</dbReference>
<dbReference type="PANTHER" id="PTHR24223">
    <property type="entry name" value="ATP-BINDING CASSETTE SUB-FAMILY C"/>
    <property type="match status" value="1"/>
</dbReference>
<evidence type="ECO:0000313" key="15">
    <source>
        <dbReference type="EMBL" id="KAF6806678.1"/>
    </source>
</evidence>
<keyword evidence="3" id="KW-0813">Transport</keyword>
<dbReference type="SMART" id="SM00382">
    <property type="entry name" value="AAA"/>
    <property type="match status" value="2"/>
</dbReference>
<evidence type="ECO:0000256" key="12">
    <source>
        <dbReference type="SAM" id="Phobius"/>
    </source>
</evidence>
<dbReference type="PROSITE" id="PS00211">
    <property type="entry name" value="ABC_TRANSPORTER_1"/>
    <property type="match status" value="2"/>
</dbReference>